<gene>
    <name evidence="2" type="ORF">FHP25_07710</name>
</gene>
<dbReference type="EMBL" id="VDUZ01000006">
    <property type="protein sequence ID" value="TXL78868.1"/>
    <property type="molecule type" value="Genomic_DNA"/>
</dbReference>
<sequence length="107" mass="10977">MAVHRFPEMSTVRALAGGSAYAPPASQSQPDVRPLGLPLVNADLIAGDLDTPDAAQRARQAAAQAAAERQLLVTRGDAFCMETGSPTRSAPSSISCAMPGAPDTRSS</sequence>
<evidence type="ECO:0000313" key="3">
    <source>
        <dbReference type="Proteomes" id="UP000321638"/>
    </source>
</evidence>
<dbReference type="AlphaFoldDB" id="A0A5C8PRS4"/>
<comment type="caution">
    <text evidence="2">The sequence shown here is derived from an EMBL/GenBank/DDBJ whole genome shotgun (WGS) entry which is preliminary data.</text>
</comment>
<proteinExistence type="predicted"/>
<dbReference type="Proteomes" id="UP000321638">
    <property type="component" value="Unassembled WGS sequence"/>
</dbReference>
<reference evidence="2 3" key="1">
    <citation type="submission" date="2019-06" db="EMBL/GenBank/DDBJ databases">
        <title>New taxonomy in bacterial strain CC-CFT640, isolated from vineyard.</title>
        <authorList>
            <person name="Lin S.-Y."/>
            <person name="Tsai C.-F."/>
            <person name="Young C.-C."/>
        </authorList>
    </citation>
    <scope>NUCLEOTIDE SEQUENCE [LARGE SCALE GENOMIC DNA]</scope>
    <source>
        <strain evidence="2 3">CC-CFT640</strain>
    </source>
</reference>
<keyword evidence="3" id="KW-1185">Reference proteome</keyword>
<feature type="compositionally biased region" description="Polar residues" evidence="1">
    <location>
        <begin position="84"/>
        <end position="95"/>
    </location>
</feature>
<dbReference type="RefSeq" id="WP_178133366.1">
    <property type="nucleotide sequence ID" value="NZ_VDUZ01000006.1"/>
</dbReference>
<evidence type="ECO:0000313" key="2">
    <source>
        <dbReference type="EMBL" id="TXL78868.1"/>
    </source>
</evidence>
<protein>
    <submittedName>
        <fullName evidence="2">Uncharacterized protein</fullName>
    </submittedName>
</protein>
<organism evidence="2 3">
    <name type="scientific">Vineibacter terrae</name>
    <dbReference type="NCBI Taxonomy" id="2586908"/>
    <lineage>
        <taxon>Bacteria</taxon>
        <taxon>Pseudomonadati</taxon>
        <taxon>Pseudomonadota</taxon>
        <taxon>Alphaproteobacteria</taxon>
        <taxon>Hyphomicrobiales</taxon>
        <taxon>Vineibacter</taxon>
    </lineage>
</organism>
<accession>A0A5C8PRS4</accession>
<feature type="region of interest" description="Disordered" evidence="1">
    <location>
        <begin position="83"/>
        <end position="107"/>
    </location>
</feature>
<evidence type="ECO:0000256" key="1">
    <source>
        <dbReference type="SAM" id="MobiDB-lite"/>
    </source>
</evidence>
<name>A0A5C8PRS4_9HYPH</name>